<dbReference type="GeneTree" id="ENSGT00960000189491"/>
<evidence type="ECO:0000256" key="10">
    <source>
        <dbReference type="SAM" id="MobiDB-lite"/>
    </source>
</evidence>
<keyword evidence="8" id="KW-0539">Nucleus</keyword>
<reference evidence="11" key="1">
    <citation type="submission" date="2025-08" db="UniProtKB">
        <authorList>
            <consortium name="Ensembl"/>
        </authorList>
    </citation>
    <scope>IDENTIFICATION</scope>
</reference>
<organism evidence="11 12">
    <name type="scientific">Prolemur simus</name>
    <name type="common">Greater bamboo lemur</name>
    <name type="synonym">Hapalemur simus</name>
    <dbReference type="NCBI Taxonomy" id="1328070"/>
    <lineage>
        <taxon>Eukaryota</taxon>
        <taxon>Metazoa</taxon>
        <taxon>Chordata</taxon>
        <taxon>Craniata</taxon>
        <taxon>Vertebrata</taxon>
        <taxon>Euteleostomi</taxon>
        <taxon>Mammalia</taxon>
        <taxon>Eutheria</taxon>
        <taxon>Euarchontoglires</taxon>
        <taxon>Primates</taxon>
        <taxon>Strepsirrhini</taxon>
        <taxon>Lemuriformes</taxon>
        <taxon>Lemuridae</taxon>
        <taxon>Prolemur</taxon>
    </lineage>
</organism>
<keyword evidence="4" id="KW-0805">Transcription regulation</keyword>
<feature type="region of interest" description="Disordered" evidence="10">
    <location>
        <begin position="1"/>
        <end position="26"/>
    </location>
</feature>
<evidence type="ECO:0000313" key="12">
    <source>
        <dbReference type="Proteomes" id="UP000694414"/>
    </source>
</evidence>
<keyword evidence="6" id="KW-0010">Activator</keyword>
<name>A0A8C8ZKQ7_PROSS</name>
<reference evidence="11" key="2">
    <citation type="submission" date="2025-09" db="UniProtKB">
        <authorList>
            <consortium name="Ensembl"/>
        </authorList>
    </citation>
    <scope>IDENTIFICATION</scope>
</reference>
<sequence>MTAPLASMFSGQPRGPPPPPPGLPGQDLLLWAAPGTLKPSNSTLMDELESSLEDVLQLRNELQRKDVLVQTHLTKLPWQQVLEDTSVQHKKPADIPEVSLACLQQASATVPAPLKLT</sequence>
<evidence type="ECO:0000256" key="1">
    <source>
        <dbReference type="ARBA" id="ARBA00004123"/>
    </source>
</evidence>
<evidence type="ECO:0000256" key="2">
    <source>
        <dbReference type="ARBA" id="ARBA00005571"/>
    </source>
</evidence>
<evidence type="ECO:0000256" key="5">
    <source>
        <dbReference type="ARBA" id="ARBA00023054"/>
    </source>
</evidence>
<evidence type="ECO:0000256" key="4">
    <source>
        <dbReference type="ARBA" id="ARBA00023015"/>
    </source>
</evidence>
<keyword evidence="12" id="KW-1185">Reference proteome</keyword>
<evidence type="ECO:0000313" key="11">
    <source>
        <dbReference type="Ensembl" id="ENSPSMP00000016461.1"/>
    </source>
</evidence>
<evidence type="ECO:0000256" key="3">
    <source>
        <dbReference type="ARBA" id="ARBA00019683"/>
    </source>
</evidence>
<dbReference type="AlphaFoldDB" id="A0A8C8ZKQ7"/>
<evidence type="ECO:0000256" key="8">
    <source>
        <dbReference type="ARBA" id="ARBA00023242"/>
    </source>
</evidence>
<protein>
    <recommendedName>
        <fullName evidence="3">Mediator of RNA polymerase II transcription subunit 28</fullName>
    </recommendedName>
    <alternativeName>
        <fullName evidence="9">Mediator complex subunit 28</fullName>
    </alternativeName>
</protein>
<dbReference type="Proteomes" id="UP000694414">
    <property type="component" value="Unplaced"/>
</dbReference>
<dbReference type="GO" id="GO:0016592">
    <property type="term" value="C:mediator complex"/>
    <property type="evidence" value="ECO:0007669"/>
    <property type="project" value="TreeGrafter"/>
</dbReference>
<comment type="subcellular location">
    <subcellularLocation>
        <location evidence="1">Nucleus</location>
    </subcellularLocation>
</comment>
<keyword evidence="5" id="KW-0175">Coiled coil</keyword>
<dbReference type="PANTHER" id="PTHR13512">
    <property type="entry name" value="MEDIATOR COMPLEX SUBUNIT 28"/>
    <property type="match status" value="1"/>
</dbReference>
<evidence type="ECO:0000256" key="9">
    <source>
        <dbReference type="ARBA" id="ARBA00031964"/>
    </source>
</evidence>
<comment type="similarity">
    <text evidence="2">Belongs to the Mediator complex subunit 28 family.</text>
</comment>
<keyword evidence="7" id="KW-0804">Transcription</keyword>
<dbReference type="PANTHER" id="PTHR13512:SF2">
    <property type="entry name" value="MEDIATOR OF RNA POLYMERASE II TRANSCRIPTION SUBUNIT 28"/>
    <property type="match status" value="1"/>
</dbReference>
<dbReference type="InterPro" id="IPR021640">
    <property type="entry name" value="Mediator_Med28"/>
</dbReference>
<accession>A0A8C8ZKQ7</accession>
<dbReference type="Ensembl" id="ENSPSMT00000019134.1">
    <property type="protein sequence ID" value="ENSPSMP00000016461.1"/>
    <property type="gene ID" value="ENSPSMG00000011744.1"/>
</dbReference>
<feature type="compositionally biased region" description="Pro residues" evidence="10">
    <location>
        <begin position="14"/>
        <end position="23"/>
    </location>
</feature>
<evidence type="ECO:0000256" key="6">
    <source>
        <dbReference type="ARBA" id="ARBA00023159"/>
    </source>
</evidence>
<evidence type="ECO:0000256" key="7">
    <source>
        <dbReference type="ARBA" id="ARBA00023163"/>
    </source>
</evidence>
<proteinExistence type="inferred from homology"/>